<dbReference type="InterPro" id="IPR029295">
    <property type="entry name" value="SnAC"/>
</dbReference>
<dbReference type="InterPro" id="IPR005135">
    <property type="entry name" value="Endo/exonuclease/phosphatase"/>
</dbReference>
<dbReference type="InterPro" id="IPR001487">
    <property type="entry name" value="Bromodomain"/>
</dbReference>
<dbReference type="Pfam" id="PF03372">
    <property type="entry name" value="Exo_endo_phos"/>
    <property type="match status" value="1"/>
</dbReference>
<feature type="compositionally biased region" description="Low complexity" evidence="3">
    <location>
        <begin position="724"/>
        <end position="733"/>
    </location>
</feature>
<dbReference type="Proteomes" id="UP000663845">
    <property type="component" value="Unassembled WGS sequence"/>
</dbReference>
<feature type="compositionally biased region" description="Low complexity" evidence="3">
    <location>
        <begin position="140"/>
        <end position="158"/>
    </location>
</feature>
<dbReference type="Gene3D" id="1.20.920.10">
    <property type="entry name" value="Bromodomain-like"/>
    <property type="match status" value="1"/>
</dbReference>
<comment type="caution">
    <text evidence="5">The sequence shown here is derived from an EMBL/GenBank/DDBJ whole genome shotgun (WGS) entry which is preliminary data.</text>
</comment>
<feature type="region of interest" description="Disordered" evidence="3">
    <location>
        <begin position="511"/>
        <end position="530"/>
    </location>
</feature>
<dbReference type="Pfam" id="PF14619">
    <property type="entry name" value="SnAC"/>
    <property type="match status" value="1"/>
</dbReference>
<feature type="compositionally biased region" description="Acidic residues" evidence="3">
    <location>
        <begin position="779"/>
        <end position="791"/>
    </location>
</feature>
<feature type="compositionally biased region" description="Acidic residues" evidence="3">
    <location>
        <begin position="751"/>
        <end position="761"/>
    </location>
</feature>
<dbReference type="SUPFAM" id="SSF56219">
    <property type="entry name" value="DNase I-like"/>
    <property type="match status" value="1"/>
</dbReference>
<dbReference type="InterPro" id="IPR036427">
    <property type="entry name" value="Bromodomain-like_sf"/>
</dbReference>
<dbReference type="EMBL" id="CAJNOG010000526">
    <property type="protein sequence ID" value="CAF1283409.1"/>
    <property type="molecule type" value="Genomic_DNA"/>
</dbReference>
<dbReference type="InterPro" id="IPR036691">
    <property type="entry name" value="Endo/exonu/phosph_ase_sf"/>
</dbReference>
<organism evidence="5 6">
    <name type="scientific">Adineta steineri</name>
    <dbReference type="NCBI Taxonomy" id="433720"/>
    <lineage>
        <taxon>Eukaryota</taxon>
        <taxon>Metazoa</taxon>
        <taxon>Spiralia</taxon>
        <taxon>Gnathifera</taxon>
        <taxon>Rotifera</taxon>
        <taxon>Eurotatoria</taxon>
        <taxon>Bdelloidea</taxon>
        <taxon>Adinetida</taxon>
        <taxon>Adinetidae</taxon>
        <taxon>Adineta</taxon>
    </lineage>
</organism>
<dbReference type="PANTHER" id="PTHR12121">
    <property type="entry name" value="CARBON CATABOLITE REPRESSOR PROTEIN 4"/>
    <property type="match status" value="1"/>
</dbReference>
<name>A0A815CQJ7_9BILA</name>
<feature type="region of interest" description="Disordered" evidence="3">
    <location>
        <begin position="539"/>
        <end position="563"/>
    </location>
</feature>
<evidence type="ECO:0000313" key="6">
    <source>
        <dbReference type="Proteomes" id="UP000663845"/>
    </source>
</evidence>
<feature type="compositionally biased region" description="Low complexity" evidence="3">
    <location>
        <begin position="704"/>
        <end position="716"/>
    </location>
</feature>
<evidence type="ECO:0000259" key="4">
    <source>
        <dbReference type="PROSITE" id="PS50014"/>
    </source>
</evidence>
<feature type="compositionally biased region" description="Polar residues" evidence="3">
    <location>
        <begin position="540"/>
        <end position="560"/>
    </location>
</feature>
<evidence type="ECO:0000256" key="1">
    <source>
        <dbReference type="ARBA" id="ARBA00023117"/>
    </source>
</evidence>
<keyword evidence="1 2" id="KW-0103">Bromodomain</keyword>
<evidence type="ECO:0000313" key="5">
    <source>
        <dbReference type="EMBL" id="CAF1283409.1"/>
    </source>
</evidence>
<feature type="domain" description="Bromo" evidence="4">
    <location>
        <begin position="592"/>
        <end position="662"/>
    </location>
</feature>
<sequence>MCSISEPRRVTVSCKHLFLNDHSITTSLFRPIKQKINDNISNTKVFHLPFNGKTTFVSNNNKLLRTSLNPLSPSFYSHRHAQLISSNTKIQMETSDYYSSTDPEQQSSPPILFNNDDQVSFSFSINNNHHPILQTRRKSSTSSSSSSGISNLSSSSDSNDIISCCCEKENFPYRKRSRRYLKKSSYENYPTKRTKTYSRLKTRKQRFNTSLIKFSIDLTGQNINYTIEYHLNCPILPFYYDFYYISWLQLYNYLYFYHLQYYNRESIQPPPTRSWLRLASPNGTQPTAIYTIMNYNILCDKYATRHVYGYCPSWALKWDYRRKHILEELRSYSADIIALQEIETDQFHAFFLPELQKNGYDGVFSPKSRAKTMCEQDRRYVDGCAIFYRQSKFRLIKHYLVEFNQLAMSAANGTSCHDMMNRVMTKDNIGIVCFLETKEEIYSHTFSSDELPAWLKNDVDEVEKTLVSDEDMGKGRRQRKDVDYSDNLTEREFLQALEEGNLDDAVEQKRIRKQTRKSAGLSSQDHDDDMDIDLDETEARSSFDNPTTPVVNHQNFSSKRGSVKKRLQSVDPKIAPQCRVLLERILAYRTEDNRQLAQPFIRLPGQKQLPIYYQTIQDPIDFQRIRRKIDTYRYSNLDEFQADIELLVQNAQTFNCETSLIFEDSILIEKVYKDLRQQLDAGLIEIPTNDSSSVTTTTAPPPMTTTKTPITTTPRTSARRGRGTRTPITPVTTNGEVSRRGRKRKVTVIKDDDESEEEQQQQEEQQQSPPPPQQQQQEVSEENEHDNEEFE</sequence>
<dbReference type="PROSITE" id="PS50014">
    <property type="entry name" value="BROMODOMAIN_2"/>
    <property type="match status" value="1"/>
</dbReference>
<evidence type="ECO:0000256" key="2">
    <source>
        <dbReference type="PROSITE-ProRule" id="PRU00035"/>
    </source>
</evidence>
<dbReference type="GO" id="GO:0000175">
    <property type="term" value="F:3'-5'-RNA exonuclease activity"/>
    <property type="evidence" value="ECO:0007669"/>
    <property type="project" value="TreeGrafter"/>
</dbReference>
<gene>
    <name evidence="5" type="ORF">JYZ213_LOCUS31364</name>
</gene>
<dbReference type="SMART" id="SM01314">
    <property type="entry name" value="SnAC"/>
    <property type="match status" value="1"/>
</dbReference>
<proteinExistence type="predicted"/>
<evidence type="ECO:0000256" key="3">
    <source>
        <dbReference type="SAM" id="MobiDB-lite"/>
    </source>
</evidence>
<dbReference type="PRINTS" id="PR00503">
    <property type="entry name" value="BROMODOMAIN"/>
</dbReference>
<feature type="region of interest" description="Disordered" evidence="3">
    <location>
        <begin position="133"/>
        <end position="158"/>
    </location>
</feature>
<dbReference type="PANTHER" id="PTHR12121:SF100">
    <property type="entry name" value="POLY(A)-SPECIFIC RIBONUCLEASE"/>
    <property type="match status" value="1"/>
</dbReference>
<protein>
    <recommendedName>
        <fullName evidence="4">Bromo domain-containing protein</fullName>
    </recommendedName>
</protein>
<dbReference type="SMART" id="SM00297">
    <property type="entry name" value="BROMO"/>
    <property type="match status" value="1"/>
</dbReference>
<dbReference type="InterPro" id="IPR050410">
    <property type="entry name" value="CCR4/nocturin_mRNA_transcr"/>
</dbReference>
<accession>A0A815CQJ7</accession>
<dbReference type="AlphaFoldDB" id="A0A815CQJ7"/>
<dbReference type="Gene3D" id="3.60.10.10">
    <property type="entry name" value="Endonuclease/exonuclease/phosphatase"/>
    <property type="match status" value="1"/>
</dbReference>
<reference evidence="5" key="1">
    <citation type="submission" date="2021-02" db="EMBL/GenBank/DDBJ databases">
        <authorList>
            <person name="Nowell W R."/>
        </authorList>
    </citation>
    <scope>NUCLEOTIDE SEQUENCE</scope>
</reference>
<feature type="region of interest" description="Disordered" evidence="3">
    <location>
        <begin position="688"/>
        <end position="791"/>
    </location>
</feature>
<dbReference type="GO" id="GO:0042393">
    <property type="term" value="F:histone binding"/>
    <property type="evidence" value="ECO:0007669"/>
    <property type="project" value="InterPro"/>
</dbReference>
<dbReference type="Pfam" id="PF00439">
    <property type="entry name" value="Bromodomain"/>
    <property type="match status" value="1"/>
</dbReference>
<dbReference type="SUPFAM" id="SSF47370">
    <property type="entry name" value="Bromodomain"/>
    <property type="match status" value="1"/>
</dbReference>